<dbReference type="Proteomes" id="UP000663193">
    <property type="component" value="Chromosome 17"/>
</dbReference>
<evidence type="ECO:0000256" key="1">
    <source>
        <dbReference type="SAM" id="MobiDB-lite"/>
    </source>
</evidence>
<dbReference type="EMBL" id="CP069039">
    <property type="protein sequence ID" value="QRD04770.1"/>
    <property type="molecule type" value="Genomic_DNA"/>
</dbReference>
<dbReference type="RefSeq" id="XP_001800967.1">
    <property type="nucleotide sequence ID" value="XM_001800915.1"/>
</dbReference>
<evidence type="ECO:0008006" key="5">
    <source>
        <dbReference type="Google" id="ProtNLM"/>
    </source>
</evidence>
<accession>A0A7U2FGD0</accession>
<organism evidence="3 4">
    <name type="scientific">Phaeosphaeria nodorum (strain SN15 / ATCC MYA-4574 / FGSC 10173)</name>
    <name type="common">Glume blotch fungus</name>
    <name type="synonym">Parastagonospora nodorum</name>
    <dbReference type="NCBI Taxonomy" id="321614"/>
    <lineage>
        <taxon>Eukaryota</taxon>
        <taxon>Fungi</taxon>
        <taxon>Dikarya</taxon>
        <taxon>Ascomycota</taxon>
        <taxon>Pezizomycotina</taxon>
        <taxon>Dothideomycetes</taxon>
        <taxon>Pleosporomycetidae</taxon>
        <taxon>Pleosporales</taxon>
        <taxon>Pleosporineae</taxon>
        <taxon>Phaeosphaeriaceae</taxon>
        <taxon>Parastagonospora</taxon>
    </lineage>
</organism>
<feature type="signal peptide" evidence="2">
    <location>
        <begin position="1"/>
        <end position="29"/>
    </location>
</feature>
<evidence type="ECO:0000313" key="4">
    <source>
        <dbReference type="Proteomes" id="UP000663193"/>
    </source>
</evidence>
<reference evidence="4" key="1">
    <citation type="journal article" date="2021" name="BMC Genomics">
        <title>Chromosome-level genome assembly and manually-curated proteome of model necrotroph Parastagonospora nodorum Sn15 reveals a genome-wide trove of candidate effector homologs, and redundancy of virulence-related functions within an accessory chromosome.</title>
        <authorList>
            <person name="Bertazzoni S."/>
            <person name="Jones D.A.B."/>
            <person name="Phan H.T."/>
            <person name="Tan K.-C."/>
            <person name="Hane J.K."/>
        </authorList>
    </citation>
    <scope>NUCLEOTIDE SEQUENCE [LARGE SCALE GENOMIC DNA]</scope>
    <source>
        <strain evidence="4">SN15 / ATCC MYA-4574 / FGSC 10173)</strain>
    </source>
</reference>
<gene>
    <name evidence="3" type="ORF">JI435_107060</name>
</gene>
<evidence type="ECO:0000313" key="3">
    <source>
        <dbReference type="EMBL" id="QRD04770.1"/>
    </source>
</evidence>
<dbReference type="KEGG" id="pno:SNOG_10706"/>
<proteinExistence type="predicted"/>
<feature type="region of interest" description="Disordered" evidence="1">
    <location>
        <begin position="305"/>
        <end position="326"/>
    </location>
</feature>
<protein>
    <recommendedName>
        <fullName evidence="5">Glycosyltransferase family 25 protein</fullName>
    </recommendedName>
</protein>
<keyword evidence="2" id="KW-0732">Signal</keyword>
<dbReference type="AlphaFoldDB" id="A0A7U2FGD0"/>
<sequence length="453" mass="50801">MLASRKRPTPLLCTLTLILIVLFYHSNNANSIYQHWSTTVDSRPVQIPANSTLGFGAVVVISKEGSDRRHALLQSANVTDVNLTIPKQPAWTEGDLQRFINGQEDAQRGSILAWLGHRNALQWFLDSGLETALVLEDDVDWDIRLRSVQIPLAASAVRQLLPAPPAPRSFRFGHHAKNDTNYWGDHKDWDLLYLGHCGDYFEEVTEQGPRLDKHYNLTNMPHIQYRDPTLPPPSDLHPFTQTLFDTMSIPAHTRVIHRSKFPLCSFGYALTRPAAQRLLDDLAPPKLTKGGPRAFDVALLNSCRKGAKTPSPTPAQGNPVPHPNPELRHKYASPGLRCWTLNSELFHHMPGPSLIDEIGTESGEGPGVPPVDLAGQAQVVYRNETTNIDCGFWSGAFGFDEDDTERLRFLQEHVGRRGKCLKDDREEDEVDAIQAIEETTTQKPMFRHTTRSI</sequence>
<feature type="chain" id="PRO_5034152171" description="Glycosyltransferase family 25 protein" evidence="2">
    <location>
        <begin position="30"/>
        <end position="453"/>
    </location>
</feature>
<dbReference type="OrthoDB" id="47375at2759"/>
<keyword evidence="4" id="KW-1185">Reference proteome</keyword>
<dbReference type="OMA" id="HHNALRW"/>
<name>A0A7U2FGD0_PHANO</name>
<evidence type="ECO:0000256" key="2">
    <source>
        <dbReference type="SAM" id="SignalP"/>
    </source>
</evidence>
<dbReference type="VEuPathDB" id="FungiDB:JI435_107060"/>